<sequence>MAQVEKEFHELFAQTEDIMTAFTQHIQCAL</sequence>
<name>A0A6I1GNP0_9BIFI</name>
<organism evidence="1 2">
    <name type="scientific">Bifidobacterium leontopitheci</name>
    <dbReference type="NCBI Taxonomy" id="2650774"/>
    <lineage>
        <taxon>Bacteria</taxon>
        <taxon>Bacillati</taxon>
        <taxon>Actinomycetota</taxon>
        <taxon>Actinomycetes</taxon>
        <taxon>Bifidobacteriales</taxon>
        <taxon>Bifidobacteriaceae</taxon>
        <taxon>Bifidobacterium</taxon>
    </lineage>
</organism>
<gene>
    <name evidence="1" type="ORF">F7D09_1812</name>
</gene>
<evidence type="ECO:0000313" key="2">
    <source>
        <dbReference type="Proteomes" id="UP000441772"/>
    </source>
</evidence>
<proteinExistence type="predicted"/>
<reference evidence="1 2" key="1">
    <citation type="submission" date="2019-09" db="EMBL/GenBank/DDBJ databases">
        <title>Characterization of the phylogenetic diversity of two novel species belonging to the genus Bifidobacterium: Bifidobacterium cebidarum sp. nov. and Bifidobacterium leontopitheci sp. nov.</title>
        <authorList>
            <person name="Lugli G.A."/>
            <person name="Duranti S."/>
            <person name="Milani C."/>
            <person name="Turroni F."/>
            <person name="Ventura M."/>
        </authorList>
    </citation>
    <scope>NUCLEOTIDE SEQUENCE [LARGE SCALE GENOMIC DNA]</scope>
    <source>
        <strain evidence="1 2">LMG 31471</strain>
    </source>
</reference>
<dbReference type="Proteomes" id="UP000441772">
    <property type="component" value="Unassembled WGS sequence"/>
</dbReference>
<keyword evidence="2" id="KW-1185">Reference proteome</keyword>
<protein>
    <submittedName>
        <fullName evidence="1">Uncharacterized protein</fullName>
    </submittedName>
</protein>
<comment type="caution">
    <text evidence="1">The sequence shown here is derived from an EMBL/GenBank/DDBJ whole genome shotgun (WGS) entry which is preliminary data.</text>
</comment>
<dbReference type="EMBL" id="WBVT01000036">
    <property type="protein sequence ID" value="KAB7789678.1"/>
    <property type="molecule type" value="Genomic_DNA"/>
</dbReference>
<accession>A0A6I1GNP0</accession>
<evidence type="ECO:0000313" key="1">
    <source>
        <dbReference type="EMBL" id="KAB7789678.1"/>
    </source>
</evidence>
<dbReference type="AlphaFoldDB" id="A0A6I1GNP0"/>